<keyword evidence="3" id="KW-1185">Reference proteome</keyword>
<accession>A0A2K1J6R0</accession>
<evidence type="ECO:0000313" key="2">
    <source>
        <dbReference type="EnsemblPlants" id="Pp3c16_1420V3.1"/>
    </source>
</evidence>
<reference evidence="2" key="3">
    <citation type="submission" date="2020-12" db="UniProtKB">
        <authorList>
            <consortium name="EnsemblPlants"/>
        </authorList>
    </citation>
    <scope>IDENTIFICATION</scope>
</reference>
<name>A0A2K1J6R0_PHYPA</name>
<organism evidence="1">
    <name type="scientific">Physcomitrium patens</name>
    <name type="common">Spreading-leaved earth moss</name>
    <name type="synonym">Physcomitrella patens</name>
    <dbReference type="NCBI Taxonomy" id="3218"/>
    <lineage>
        <taxon>Eukaryota</taxon>
        <taxon>Viridiplantae</taxon>
        <taxon>Streptophyta</taxon>
        <taxon>Embryophyta</taxon>
        <taxon>Bryophyta</taxon>
        <taxon>Bryophytina</taxon>
        <taxon>Bryopsida</taxon>
        <taxon>Funariidae</taxon>
        <taxon>Funariales</taxon>
        <taxon>Funariaceae</taxon>
        <taxon>Physcomitrium</taxon>
    </lineage>
</organism>
<dbReference type="AlphaFoldDB" id="A0A2K1J6R0"/>
<gene>
    <name evidence="1" type="ORF">PHYPA_020313</name>
</gene>
<dbReference type="EMBL" id="ABEU02000016">
    <property type="protein sequence ID" value="PNR37206.1"/>
    <property type="molecule type" value="Genomic_DNA"/>
</dbReference>
<protein>
    <submittedName>
        <fullName evidence="1 2">Uncharacterized protein</fullName>
    </submittedName>
</protein>
<dbReference type="InParanoid" id="A0A2K1J6R0"/>
<dbReference type="Proteomes" id="UP000006727">
    <property type="component" value="Chromosome 16"/>
</dbReference>
<dbReference type="Gramene" id="Pp3c16_1420V3.1">
    <property type="protein sequence ID" value="Pp3c16_1420V3.1"/>
    <property type="gene ID" value="Pp3c16_1420"/>
</dbReference>
<evidence type="ECO:0000313" key="1">
    <source>
        <dbReference type="EMBL" id="PNR37206.1"/>
    </source>
</evidence>
<proteinExistence type="predicted"/>
<reference evidence="1 3" key="2">
    <citation type="journal article" date="2018" name="Plant J.">
        <title>The Physcomitrella patens chromosome-scale assembly reveals moss genome structure and evolution.</title>
        <authorList>
            <person name="Lang D."/>
            <person name="Ullrich K.K."/>
            <person name="Murat F."/>
            <person name="Fuchs J."/>
            <person name="Jenkins J."/>
            <person name="Haas F.B."/>
            <person name="Piednoel M."/>
            <person name="Gundlach H."/>
            <person name="Van Bel M."/>
            <person name="Meyberg R."/>
            <person name="Vives C."/>
            <person name="Morata J."/>
            <person name="Symeonidi A."/>
            <person name="Hiss M."/>
            <person name="Muchero W."/>
            <person name="Kamisugi Y."/>
            <person name="Saleh O."/>
            <person name="Blanc G."/>
            <person name="Decker E.L."/>
            <person name="van Gessel N."/>
            <person name="Grimwood J."/>
            <person name="Hayes R.D."/>
            <person name="Graham S.W."/>
            <person name="Gunter L.E."/>
            <person name="McDaniel S.F."/>
            <person name="Hoernstein S.N.W."/>
            <person name="Larsson A."/>
            <person name="Li F.W."/>
            <person name="Perroud P.F."/>
            <person name="Phillips J."/>
            <person name="Ranjan P."/>
            <person name="Rokshar D.S."/>
            <person name="Rothfels C.J."/>
            <person name="Schneider L."/>
            <person name="Shu S."/>
            <person name="Stevenson D.W."/>
            <person name="Thummler F."/>
            <person name="Tillich M."/>
            <person name="Villarreal Aguilar J.C."/>
            <person name="Widiez T."/>
            <person name="Wong G.K."/>
            <person name="Wymore A."/>
            <person name="Zhang Y."/>
            <person name="Zimmer A.D."/>
            <person name="Quatrano R.S."/>
            <person name="Mayer K.F.X."/>
            <person name="Goodstein D."/>
            <person name="Casacuberta J.M."/>
            <person name="Vandepoele K."/>
            <person name="Reski R."/>
            <person name="Cuming A.C."/>
            <person name="Tuskan G.A."/>
            <person name="Maumus F."/>
            <person name="Salse J."/>
            <person name="Schmutz J."/>
            <person name="Rensing S.A."/>
        </authorList>
    </citation>
    <scope>NUCLEOTIDE SEQUENCE [LARGE SCALE GENOMIC DNA]</scope>
    <source>
        <strain evidence="2 3">cv. Gransden 2004</strain>
    </source>
</reference>
<evidence type="ECO:0000313" key="3">
    <source>
        <dbReference type="Proteomes" id="UP000006727"/>
    </source>
</evidence>
<dbReference type="EnsemblPlants" id="Pp3c16_1420V3.1">
    <property type="protein sequence ID" value="Pp3c16_1420V3.1"/>
    <property type="gene ID" value="Pp3c16_1420"/>
</dbReference>
<reference evidence="1 3" key="1">
    <citation type="journal article" date="2008" name="Science">
        <title>The Physcomitrella genome reveals evolutionary insights into the conquest of land by plants.</title>
        <authorList>
            <person name="Rensing S."/>
            <person name="Lang D."/>
            <person name="Zimmer A."/>
            <person name="Terry A."/>
            <person name="Salamov A."/>
            <person name="Shapiro H."/>
            <person name="Nishiyama T."/>
            <person name="Perroud P.-F."/>
            <person name="Lindquist E."/>
            <person name="Kamisugi Y."/>
            <person name="Tanahashi T."/>
            <person name="Sakakibara K."/>
            <person name="Fujita T."/>
            <person name="Oishi K."/>
            <person name="Shin-I T."/>
            <person name="Kuroki Y."/>
            <person name="Toyoda A."/>
            <person name="Suzuki Y."/>
            <person name="Hashimoto A."/>
            <person name="Yamaguchi K."/>
            <person name="Sugano A."/>
            <person name="Kohara Y."/>
            <person name="Fujiyama A."/>
            <person name="Anterola A."/>
            <person name="Aoki S."/>
            <person name="Ashton N."/>
            <person name="Barbazuk W.B."/>
            <person name="Barker E."/>
            <person name="Bennetzen J."/>
            <person name="Bezanilla M."/>
            <person name="Blankenship R."/>
            <person name="Cho S.H."/>
            <person name="Dutcher S."/>
            <person name="Estelle M."/>
            <person name="Fawcett J.A."/>
            <person name="Gundlach H."/>
            <person name="Hanada K."/>
            <person name="Heyl A."/>
            <person name="Hicks K.A."/>
            <person name="Hugh J."/>
            <person name="Lohr M."/>
            <person name="Mayer K."/>
            <person name="Melkozernov A."/>
            <person name="Murata T."/>
            <person name="Nelson D."/>
            <person name="Pils B."/>
            <person name="Prigge M."/>
            <person name="Reiss B."/>
            <person name="Renner T."/>
            <person name="Rombauts S."/>
            <person name="Rushton P."/>
            <person name="Sanderfoot A."/>
            <person name="Schween G."/>
            <person name="Shiu S.-H."/>
            <person name="Stueber K."/>
            <person name="Theodoulou F.L."/>
            <person name="Tu H."/>
            <person name="Van de Peer Y."/>
            <person name="Verrier P.J."/>
            <person name="Waters E."/>
            <person name="Wood A."/>
            <person name="Yang L."/>
            <person name="Cove D."/>
            <person name="Cuming A."/>
            <person name="Hasebe M."/>
            <person name="Lucas S."/>
            <person name="Mishler D.B."/>
            <person name="Reski R."/>
            <person name="Grigoriev I."/>
            <person name="Quatrano R.S."/>
            <person name="Boore J.L."/>
        </authorList>
    </citation>
    <scope>NUCLEOTIDE SEQUENCE [LARGE SCALE GENOMIC DNA]</scope>
    <source>
        <strain evidence="2 3">cv. Gransden 2004</strain>
    </source>
</reference>
<sequence length="25" mass="2767">MLQSWLGIRHGKSSSRLSTLLHTSA</sequence>